<evidence type="ECO:0000313" key="1">
    <source>
        <dbReference type="EMBL" id="KAJ2895017.1"/>
    </source>
</evidence>
<comment type="caution">
    <text evidence="1">The sequence shown here is derived from an EMBL/GenBank/DDBJ whole genome shotgun (WGS) entry which is preliminary data.</text>
</comment>
<name>A0ACC1M5G7_9FUNG</name>
<sequence length="643" mass="71810">MLQQSVHRQSLEDPHEFWLRHALDLIDWDKQPETVIGKTSPAMLHKALWFPDGRLNVCYNAVDRHVEAGRGDQTAVIYDSPVTGTVRKYTYSELLREVKVFASVLKRHGVGCGDRVLLYMAMVPQTLIAMLACARLGAIHSVVFGGFASAELAKRIRDCQPKVVLSNTCGLESKTKIIAYKPLLDKALELAEFRPQATIILQREQLRVSLDADKGEYYWDTELALAASAEADDVACEMVDSNHPLYILYTSGTTGMPKGIIRPCGPHAVALLYAQRYMYGLQPGETMFTLSDLGWTLGHSYTAYGPLLNGSTTVMYEGKPVGTPDAGQLYRIFSEHRVRSFLCAPTAIIVLRRTDPDGLFRAKYDLTHVRGLFLAGERCTPEIHRWWITTITGRKASTDDSFIACNRDVCNVVSDNWWQTESGSPMTGICIGLSSDPADVAPIKYGSAGLMLPGCDLRVVRVREDLDEDVGVDENPEFAEVDEVGNIVVKLPLPPGFITTLWKDEQRFFDSYYRRYPGYYDTGDTGTVDSEGYVHILSRTDDIIKVAAHRLSTSSIEEVIFDYEEIAECCVVSRPDAIKGRVPMVLAALRFSPPRVAEPQIRKDLVLLARERVGPIVSLYEANIVFVDRLPKTRSGKILRKMI</sequence>
<feature type="non-terminal residue" evidence="1">
    <location>
        <position position="643"/>
    </location>
</feature>
<accession>A0ACC1M5G7</accession>
<keyword evidence="2" id="KW-1185">Reference proteome</keyword>
<protein>
    <submittedName>
        <fullName evidence="1">Uncharacterized protein</fullName>
    </submittedName>
</protein>
<dbReference type="Proteomes" id="UP001139981">
    <property type="component" value="Unassembled WGS sequence"/>
</dbReference>
<proteinExistence type="predicted"/>
<reference evidence="1" key="1">
    <citation type="submission" date="2022-07" db="EMBL/GenBank/DDBJ databases">
        <title>Phylogenomic reconstructions and comparative analyses of Kickxellomycotina fungi.</title>
        <authorList>
            <person name="Reynolds N.K."/>
            <person name="Stajich J.E."/>
            <person name="Barry K."/>
            <person name="Grigoriev I.V."/>
            <person name="Crous P."/>
            <person name="Smith M.E."/>
        </authorList>
    </citation>
    <scope>NUCLEOTIDE SEQUENCE</scope>
    <source>
        <strain evidence="1">CBS 190363</strain>
    </source>
</reference>
<dbReference type="EMBL" id="JANBVB010000341">
    <property type="protein sequence ID" value="KAJ2895017.1"/>
    <property type="molecule type" value="Genomic_DNA"/>
</dbReference>
<gene>
    <name evidence="1" type="ORF">IWW38_002414</name>
</gene>
<evidence type="ECO:0000313" key="2">
    <source>
        <dbReference type="Proteomes" id="UP001139981"/>
    </source>
</evidence>
<organism evidence="1 2">
    <name type="scientific">Coemansia aciculifera</name>
    <dbReference type="NCBI Taxonomy" id="417176"/>
    <lineage>
        <taxon>Eukaryota</taxon>
        <taxon>Fungi</taxon>
        <taxon>Fungi incertae sedis</taxon>
        <taxon>Zoopagomycota</taxon>
        <taxon>Kickxellomycotina</taxon>
        <taxon>Kickxellomycetes</taxon>
        <taxon>Kickxellales</taxon>
        <taxon>Kickxellaceae</taxon>
        <taxon>Coemansia</taxon>
    </lineage>
</organism>